<sequence length="143" mass="16770">MQADIDSRLRQVMTDLLEQYSQQVFHEQWFTMSEMLLYKKREEDALKYGKNSRDLLKSMFVDGRIVLANTDFKDVMNLLNAAGLQVEDVKMEVISTNALGGPPQKFTSEEMRLLQEVIKRQMEDLREMKRITQREQAYGSLVE</sequence>
<dbReference type="EMBL" id="KZ371475">
    <property type="protein sequence ID" value="PIO57151.1"/>
    <property type="molecule type" value="Genomic_DNA"/>
</dbReference>
<evidence type="ECO:0000313" key="2">
    <source>
        <dbReference type="Proteomes" id="UP000230423"/>
    </source>
</evidence>
<dbReference type="AlphaFoldDB" id="A0A2G9TGT1"/>
<organism evidence="1 2">
    <name type="scientific">Teladorsagia circumcincta</name>
    <name type="common">Brown stomach worm</name>
    <name type="synonym">Ostertagia circumcincta</name>
    <dbReference type="NCBI Taxonomy" id="45464"/>
    <lineage>
        <taxon>Eukaryota</taxon>
        <taxon>Metazoa</taxon>
        <taxon>Ecdysozoa</taxon>
        <taxon>Nematoda</taxon>
        <taxon>Chromadorea</taxon>
        <taxon>Rhabditida</taxon>
        <taxon>Rhabditina</taxon>
        <taxon>Rhabditomorpha</taxon>
        <taxon>Strongyloidea</taxon>
        <taxon>Trichostrongylidae</taxon>
        <taxon>Teladorsagia</taxon>
    </lineage>
</organism>
<keyword evidence="2" id="KW-1185">Reference proteome</keyword>
<name>A0A2G9TGT1_TELCI</name>
<dbReference type="OrthoDB" id="448954at2759"/>
<proteinExistence type="predicted"/>
<evidence type="ECO:0000313" key="1">
    <source>
        <dbReference type="EMBL" id="PIO57151.1"/>
    </source>
</evidence>
<protein>
    <submittedName>
        <fullName evidence="1">Uncharacterized protein</fullName>
    </submittedName>
</protein>
<gene>
    <name evidence="1" type="ORF">TELCIR_21445</name>
</gene>
<reference evidence="1 2" key="1">
    <citation type="submission" date="2015-09" db="EMBL/GenBank/DDBJ databases">
        <title>Draft genome of the parasitic nematode Teladorsagia circumcincta isolate WARC Sus (inbred).</title>
        <authorList>
            <person name="Mitreva M."/>
        </authorList>
    </citation>
    <scope>NUCLEOTIDE SEQUENCE [LARGE SCALE GENOMIC DNA]</scope>
    <source>
        <strain evidence="1 2">S</strain>
    </source>
</reference>
<accession>A0A2G9TGT1</accession>
<dbReference type="Proteomes" id="UP000230423">
    <property type="component" value="Unassembled WGS sequence"/>
</dbReference>